<evidence type="ECO:0000313" key="7">
    <source>
        <dbReference type="EMBL" id="GAA3699546.1"/>
    </source>
</evidence>
<comment type="function">
    <text evidence="4 5">Required for flagellar hook formation. May act as a scaffolding protein.</text>
</comment>
<organism evidence="7 8">
    <name type="scientific">Sphingomonas cynarae</name>
    <dbReference type="NCBI Taxonomy" id="930197"/>
    <lineage>
        <taxon>Bacteria</taxon>
        <taxon>Pseudomonadati</taxon>
        <taxon>Pseudomonadota</taxon>
        <taxon>Alphaproteobacteria</taxon>
        <taxon>Sphingomonadales</taxon>
        <taxon>Sphingomonadaceae</taxon>
        <taxon>Sphingomonas</taxon>
    </lineage>
</organism>
<protein>
    <recommendedName>
        <fullName evidence="2 5">Basal-body rod modification protein FlgD</fullName>
    </recommendedName>
</protein>
<dbReference type="InterPro" id="IPR025965">
    <property type="entry name" value="FlgD/Vpr_Ig-like"/>
</dbReference>
<dbReference type="Pfam" id="PF13860">
    <property type="entry name" value="FlgD_ig"/>
    <property type="match status" value="1"/>
</dbReference>
<keyword evidence="8" id="KW-1185">Reference proteome</keyword>
<dbReference type="InterPro" id="IPR005648">
    <property type="entry name" value="FlgD"/>
</dbReference>
<dbReference type="Pfam" id="PF03963">
    <property type="entry name" value="FlgD"/>
    <property type="match status" value="1"/>
</dbReference>
<dbReference type="EMBL" id="BAABBF010000002">
    <property type="protein sequence ID" value="GAA3699546.1"/>
    <property type="molecule type" value="Genomic_DNA"/>
</dbReference>
<keyword evidence="3 5" id="KW-1005">Bacterial flagellum biogenesis</keyword>
<comment type="similarity">
    <text evidence="1 5">Belongs to the FlgD family.</text>
</comment>
<accession>A0ABP7D1H0</accession>
<evidence type="ECO:0000256" key="3">
    <source>
        <dbReference type="ARBA" id="ARBA00022795"/>
    </source>
</evidence>
<sequence length="223" mass="23049">MTTTTVVTGATTSAAGTPTTLAKVGADFDMFLKLLVTQMQNQDPLKPMDSTEYTQQLAQYSQVEQTVKQTTALNDILSQLSTQSLTQANALIGREVEVDTNVAGLAGQSAAQWGYQSTRAVATIEMTVKDASGVTMSTSTVDASGTTGRLAWDGTTKSGGTAKDGGYTLSAVGRDAFGVEVPMTLTSVGKVSTVEAKAGVVTLGVNGLQVPMARLVRLADGAE</sequence>
<evidence type="ECO:0000256" key="5">
    <source>
        <dbReference type="RuleBase" id="RU362076"/>
    </source>
</evidence>
<dbReference type="Proteomes" id="UP001500523">
    <property type="component" value="Unassembled WGS sequence"/>
</dbReference>
<name>A0ABP7D1H0_9SPHN</name>
<reference evidence="8" key="1">
    <citation type="journal article" date="2019" name="Int. J. Syst. Evol. Microbiol.">
        <title>The Global Catalogue of Microorganisms (GCM) 10K type strain sequencing project: providing services to taxonomists for standard genome sequencing and annotation.</title>
        <authorList>
            <consortium name="The Broad Institute Genomics Platform"/>
            <consortium name="The Broad Institute Genome Sequencing Center for Infectious Disease"/>
            <person name="Wu L."/>
            <person name="Ma J."/>
        </authorList>
    </citation>
    <scope>NUCLEOTIDE SEQUENCE [LARGE SCALE GENOMIC DNA]</scope>
    <source>
        <strain evidence="8">JCM 17498</strain>
    </source>
</reference>
<proteinExistence type="inferred from homology"/>
<dbReference type="Gene3D" id="2.60.40.4070">
    <property type="match status" value="1"/>
</dbReference>
<dbReference type="Gene3D" id="2.30.30.910">
    <property type="match status" value="1"/>
</dbReference>
<comment type="caution">
    <text evidence="7">The sequence shown here is derived from an EMBL/GenBank/DDBJ whole genome shotgun (WGS) entry which is preliminary data.</text>
</comment>
<feature type="domain" description="FlgD/Vpr Ig-like" evidence="6">
    <location>
        <begin position="105"/>
        <end position="173"/>
    </location>
</feature>
<dbReference type="RefSeq" id="WP_344692023.1">
    <property type="nucleotide sequence ID" value="NZ_BAABBF010000002.1"/>
</dbReference>
<evidence type="ECO:0000256" key="4">
    <source>
        <dbReference type="ARBA" id="ARBA00024746"/>
    </source>
</evidence>
<gene>
    <name evidence="7" type="ORF">GCM10022268_07140</name>
</gene>
<evidence type="ECO:0000259" key="6">
    <source>
        <dbReference type="Pfam" id="PF13860"/>
    </source>
</evidence>
<evidence type="ECO:0000313" key="8">
    <source>
        <dbReference type="Proteomes" id="UP001500523"/>
    </source>
</evidence>
<evidence type="ECO:0000256" key="1">
    <source>
        <dbReference type="ARBA" id="ARBA00010577"/>
    </source>
</evidence>
<evidence type="ECO:0000256" key="2">
    <source>
        <dbReference type="ARBA" id="ARBA00016013"/>
    </source>
</evidence>